<accession>A0A158QAH0</accession>
<gene>
    <name evidence="2" type="ORF">EVEC_LOCUS4785</name>
</gene>
<reference evidence="2 3" key="2">
    <citation type="submission" date="2018-10" db="EMBL/GenBank/DDBJ databases">
        <authorList>
            <consortium name="Pathogen Informatics"/>
        </authorList>
    </citation>
    <scope>NUCLEOTIDE SEQUENCE [LARGE SCALE GENOMIC DNA]</scope>
</reference>
<organism evidence="4">
    <name type="scientific">Enterobius vermicularis</name>
    <name type="common">Human pinworm</name>
    <dbReference type="NCBI Taxonomy" id="51028"/>
    <lineage>
        <taxon>Eukaryota</taxon>
        <taxon>Metazoa</taxon>
        <taxon>Ecdysozoa</taxon>
        <taxon>Nematoda</taxon>
        <taxon>Chromadorea</taxon>
        <taxon>Rhabditida</taxon>
        <taxon>Spirurina</taxon>
        <taxon>Oxyuridomorpha</taxon>
        <taxon>Oxyuroidea</taxon>
        <taxon>Oxyuridae</taxon>
        <taxon>Enterobius</taxon>
    </lineage>
</organism>
<protein>
    <submittedName>
        <fullName evidence="4">Glutaredoxin domain-containing protein</fullName>
    </submittedName>
</protein>
<dbReference type="WBParaSite" id="EVEC_0000513201-mRNA-1">
    <property type="protein sequence ID" value="EVEC_0000513201-mRNA-1"/>
    <property type="gene ID" value="EVEC_0000513201"/>
</dbReference>
<name>A0A158QAH0_ENTVE</name>
<dbReference type="STRING" id="51028.A0A158QAH0"/>
<evidence type="ECO:0000313" key="4">
    <source>
        <dbReference type="WBParaSite" id="EVEC_0000513201-mRNA-1"/>
    </source>
</evidence>
<keyword evidence="3" id="KW-1185">Reference proteome</keyword>
<dbReference type="Gene3D" id="3.40.50.11960">
    <property type="match status" value="1"/>
</dbReference>
<reference evidence="4" key="1">
    <citation type="submission" date="2016-04" db="UniProtKB">
        <authorList>
            <consortium name="WormBaseParasite"/>
        </authorList>
    </citation>
    <scope>IDENTIFICATION</scope>
</reference>
<dbReference type="OrthoDB" id="5840611at2759"/>
<proteinExistence type="predicted"/>
<dbReference type="AlphaFoldDB" id="A0A158QAH0"/>
<evidence type="ECO:0000313" key="2">
    <source>
        <dbReference type="EMBL" id="VDD90034.1"/>
    </source>
</evidence>
<sequence>MGRGCVEDVSSNNLTYIIGDQEGTLLEEILGSAGGSYPSQGTSSPRLFIENKYYTCTVVLRKFASLKEAIVCNNQKNGEQVGAVIFKISAESLDICCMKKCLTAWDVDTSMVVCDHLDPGTSWANELKKFCALERIELVELNPSKETLEELKEFREKYGTSRILEVFYFNSFGNENEFLVLETTSWPDKVIKKFPASENERDKRNGTNYKSEGDEDDEFGEFRSSVTVNENFGAQSTTDISKQVESLKSSGLESALGCKGHSCSLDKGTTRESLKDDIEKLVGEKDDSGNVAGLLLRIRSQLSHMPFGPERQNRAADAMLQILAALEEGDIGEGTQVLTVKKVLYETGEKTVCSNIILFTLFHSNFSNKRDFAAVGGSRSEHILDSAQGNVIKDFRQLKGIGFILNGIGERACELQILAARYIQTDGNWSF</sequence>
<dbReference type="EMBL" id="UXUI01007961">
    <property type="protein sequence ID" value="VDD90034.1"/>
    <property type="molecule type" value="Genomic_DNA"/>
</dbReference>
<feature type="region of interest" description="Disordered" evidence="1">
    <location>
        <begin position="197"/>
        <end position="218"/>
    </location>
</feature>
<dbReference type="Proteomes" id="UP000274131">
    <property type="component" value="Unassembled WGS sequence"/>
</dbReference>
<evidence type="ECO:0000313" key="3">
    <source>
        <dbReference type="Proteomes" id="UP000274131"/>
    </source>
</evidence>
<evidence type="ECO:0000256" key="1">
    <source>
        <dbReference type="SAM" id="MobiDB-lite"/>
    </source>
</evidence>